<dbReference type="Proteomes" id="UP000231474">
    <property type="component" value="Unassembled WGS sequence"/>
</dbReference>
<dbReference type="EMBL" id="PFEK01000057">
    <property type="protein sequence ID" value="PJE67339.1"/>
    <property type="molecule type" value="Genomic_DNA"/>
</dbReference>
<dbReference type="AlphaFoldDB" id="A0A2M8L353"/>
<evidence type="ECO:0000313" key="1">
    <source>
        <dbReference type="EMBL" id="PJE67339.1"/>
    </source>
</evidence>
<evidence type="ECO:0000313" key="2">
    <source>
        <dbReference type="Proteomes" id="UP000231474"/>
    </source>
</evidence>
<accession>A0A2M8L353</accession>
<organism evidence="1 2">
    <name type="scientific">Candidatus Shapirobacteria bacterium CG10_big_fil_rev_8_21_14_0_10_40_9</name>
    <dbReference type="NCBI Taxonomy" id="1974888"/>
    <lineage>
        <taxon>Bacteria</taxon>
        <taxon>Candidatus Shapironibacteriota</taxon>
    </lineage>
</organism>
<reference evidence="2" key="1">
    <citation type="submission" date="2017-09" db="EMBL/GenBank/DDBJ databases">
        <title>Depth-based differentiation of microbial function through sediment-hosted aquifers and enrichment of novel symbionts in the deep terrestrial subsurface.</title>
        <authorList>
            <person name="Probst A.J."/>
            <person name="Ladd B."/>
            <person name="Jarett J.K."/>
            <person name="Geller-Mcgrath D.E."/>
            <person name="Sieber C.M.K."/>
            <person name="Emerson J.B."/>
            <person name="Anantharaman K."/>
            <person name="Thomas B.C."/>
            <person name="Malmstrom R."/>
            <person name="Stieglmeier M."/>
            <person name="Klingl A."/>
            <person name="Woyke T."/>
            <person name="Ryan C.M."/>
            <person name="Banfield J.F."/>
        </authorList>
    </citation>
    <scope>NUCLEOTIDE SEQUENCE [LARGE SCALE GENOMIC DNA]</scope>
</reference>
<protein>
    <submittedName>
        <fullName evidence="1">Uncharacterized protein</fullName>
    </submittedName>
</protein>
<comment type="caution">
    <text evidence="1">The sequence shown here is derived from an EMBL/GenBank/DDBJ whole genome shotgun (WGS) entry which is preliminary data.</text>
</comment>
<name>A0A2M8L353_9BACT</name>
<gene>
    <name evidence="1" type="ORF">COU95_02930</name>
</gene>
<proteinExistence type="predicted"/>
<sequence>MLIAKQQALLIFTPEKLIKRRGEMLIKWEETSWRLKEIWVKDASDKGCPILEEYGQEPPSSPKRAKWMWEKHCLKCDLYTEPFDRWECCPYGQQMAKEVQESLELEQT</sequence>